<evidence type="ECO:0000256" key="5">
    <source>
        <dbReference type="ARBA" id="ARBA00023242"/>
    </source>
</evidence>
<name>X0I000_FUSOX</name>
<proteinExistence type="predicted"/>
<accession>X0I000</accession>
<dbReference type="GO" id="GO:0005634">
    <property type="term" value="C:nucleus"/>
    <property type="evidence" value="ECO:0007669"/>
    <property type="project" value="UniProtKB-SubCell"/>
</dbReference>
<evidence type="ECO:0000256" key="2">
    <source>
        <dbReference type="ARBA" id="ARBA00022723"/>
    </source>
</evidence>
<organism evidence="8">
    <name type="scientific">Fusarium oxysporum f. sp. conglutinans race 2 54008</name>
    <dbReference type="NCBI Taxonomy" id="1089457"/>
    <lineage>
        <taxon>Eukaryota</taxon>
        <taxon>Fungi</taxon>
        <taxon>Dikarya</taxon>
        <taxon>Ascomycota</taxon>
        <taxon>Pezizomycotina</taxon>
        <taxon>Sordariomycetes</taxon>
        <taxon>Hypocreomycetidae</taxon>
        <taxon>Hypocreales</taxon>
        <taxon>Nectriaceae</taxon>
        <taxon>Fusarium</taxon>
        <taxon>Fusarium oxysporum species complex</taxon>
    </lineage>
</organism>
<dbReference type="PANTHER" id="PTHR47338">
    <property type="entry name" value="ZN(II)2CYS6 TRANSCRIPTION FACTOR (EUROFUNG)-RELATED"/>
    <property type="match status" value="1"/>
</dbReference>
<protein>
    <recommendedName>
        <fullName evidence="7">Zn(2)-C6 fungal-type domain-containing protein</fullName>
    </recommendedName>
</protein>
<dbReference type="HOGENOM" id="CLU_1981702_0_0_1"/>
<dbReference type="Proteomes" id="UP000030676">
    <property type="component" value="Unassembled WGS sequence"/>
</dbReference>
<dbReference type="Gene3D" id="4.10.240.10">
    <property type="entry name" value="Zn(2)-C6 fungal-type DNA-binding domain"/>
    <property type="match status" value="1"/>
</dbReference>
<keyword evidence="5" id="KW-0539">Nucleus</keyword>
<evidence type="ECO:0000313" key="8">
    <source>
        <dbReference type="EMBL" id="EXL66664.1"/>
    </source>
</evidence>
<feature type="domain" description="Zn(2)-C6 fungal-type" evidence="7">
    <location>
        <begin position="19"/>
        <end position="49"/>
    </location>
</feature>
<feature type="region of interest" description="Disordered" evidence="6">
    <location>
        <begin position="94"/>
        <end position="126"/>
    </location>
</feature>
<dbReference type="PANTHER" id="PTHR47338:SF5">
    <property type="entry name" value="ZN(II)2CYS6 TRANSCRIPTION FACTOR (EUROFUNG)"/>
    <property type="match status" value="1"/>
</dbReference>
<dbReference type="PROSITE" id="PS50048">
    <property type="entry name" value="ZN2_CY6_FUNGAL_2"/>
    <property type="match status" value="1"/>
</dbReference>
<keyword evidence="3" id="KW-0805">Transcription regulation</keyword>
<sequence>MISEASARSPPWPKSLARACLFCRARKIRCDTARPRCAACVIQKRECTYKVGTPNPRPTLAQVHELKQQKRALEQVIVGLKNVPQAAVPNNTCVPLPDEARDIGQRPEMEPSPSHIQCDNSVMDNT</sequence>
<keyword evidence="4" id="KW-0804">Transcription</keyword>
<dbReference type="SMART" id="SM00066">
    <property type="entry name" value="GAL4"/>
    <property type="match status" value="1"/>
</dbReference>
<reference evidence="8" key="1">
    <citation type="submission" date="2011-11" db="EMBL/GenBank/DDBJ databases">
        <title>The Genome Sequence of Fusarium oxysporum PHW808.</title>
        <authorList>
            <consortium name="The Broad Institute Genome Sequencing Platform"/>
            <person name="Ma L.-J."/>
            <person name="Gale L.R."/>
            <person name="Schwartz D.C."/>
            <person name="Zhou S."/>
            <person name="Corby-Kistler H."/>
            <person name="Young S.K."/>
            <person name="Zeng Q."/>
            <person name="Gargeya S."/>
            <person name="Fitzgerald M."/>
            <person name="Haas B."/>
            <person name="Abouelleil A."/>
            <person name="Alvarado L."/>
            <person name="Arachchi H.M."/>
            <person name="Berlin A."/>
            <person name="Brown A."/>
            <person name="Chapman S.B."/>
            <person name="Chen Z."/>
            <person name="Dunbar C."/>
            <person name="Freedman E."/>
            <person name="Gearin G."/>
            <person name="Goldberg J."/>
            <person name="Griggs A."/>
            <person name="Gujja S."/>
            <person name="Heiman D."/>
            <person name="Howarth C."/>
            <person name="Larson L."/>
            <person name="Lui A."/>
            <person name="MacDonald P.J.P."/>
            <person name="Montmayeur A."/>
            <person name="Murphy C."/>
            <person name="Neiman D."/>
            <person name="Pearson M."/>
            <person name="Priest M."/>
            <person name="Roberts A."/>
            <person name="Saif S."/>
            <person name="Shea T."/>
            <person name="Shenoy N."/>
            <person name="Sisk P."/>
            <person name="Stolte C."/>
            <person name="Sykes S."/>
            <person name="Wortman J."/>
            <person name="Nusbaum C."/>
            <person name="Birren B."/>
        </authorList>
    </citation>
    <scope>NUCLEOTIDE SEQUENCE [LARGE SCALE GENOMIC DNA]</scope>
    <source>
        <strain evidence="8">54008</strain>
    </source>
</reference>
<dbReference type="SUPFAM" id="SSF57701">
    <property type="entry name" value="Zn2/Cys6 DNA-binding domain"/>
    <property type="match status" value="1"/>
</dbReference>
<evidence type="ECO:0000256" key="6">
    <source>
        <dbReference type="SAM" id="MobiDB-lite"/>
    </source>
</evidence>
<dbReference type="InterPro" id="IPR036864">
    <property type="entry name" value="Zn2-C6_fun-type_DNA-bd_sf"/>
</dbReference>
<dbReference type="EMBL" id="KK033417">
    <property type="protein sequence ID" value="EXL66664.1"/>
    <property type="molecule type" value="Genomic_DNA"/>
</dbReference>
<dbReference type="AlphaFoldDB" id="X0I000"/>
<feature type="compositionally biased region" description="Basic and acidic residues" evidence="6">
    <location>
        <begin position="98"/>
        <end position="109"/>
    </location>
</feature>
<dbReference type="GO" id="GO:0000981">
    <property type="term" value="F:DNA-binding transcription factor activity, RNA polymerase II-specific"/>
    <property type="evidence" value="ECO:0007669"/>
    <property type="project" value="InterPro"/>
</dbReference>
<dbReference type="PROSITE" id="PS00463">
    <property type="entry name" value="ZN2_CY6_FUNGAL_1"/>
    <property type="match status" value="1"/>
</dbReference>
<dbReference type="GO" id="GO:0008270">
    <property type="term" value="F:zinc ion binding"/>
    <property type="evidence" value="ECO:0007669"/>
    <property type="project" value="InterPro"/>
</dbReference>
<dbReference type="InterPro" id="IPR001138">
    <property type="entry name" value="Zn2Cys6_DnaBD"/>
</dbReference>
<evidence type="ECO:0000259" key="7">
    <source>
        <dbReference type="PROSITE" id="PS50048"/>
    </source>
</evidence>
<feature type="compositionally biased region" description="Polar residues" evidence="6">
    <location>
        <begin position="114"/>
        <end position="126"/>
    </location>
</feature>
<reference evidence="8" key="2">
    <citation type="submission" date="2014-03" db="EMBL/GenBank/DDBJ databases">
        <title>The Genome Annotation of Fusarium oxysporum PHW808.</title>
        <authorList>
            <consortium name="The Broad Institute Genomics Platform"/>
            <person name="Ma L.-J."/>
            <person name="Corby-Kistler H."/>
            <person name="Broz K."/>
            <person name="Gale L.R."/>
            <person name="Jonkers W."/>
            <person name="O'Donnell K."/>
            <person name="Ploetz R."/>
            <person name="Steinberg C."/>
            <person name="Schwartz D.C."/>
            <person name="VanEtten H."/>
            <person name="Zhou S."/>
            <person name="Young S.K."/>
            <person name="Zeng Q."/>
            <person name="Gargeya S."/>
            <person name="Fitzgerald M."/>
            <person name="Abouelleil A."/>
            <person name="Alvarado L."/>
            <person name="Chapman S.B."/>
            <person name="Gainer-Dewar J."/>
            <person name="Goldberg J."/>
            <person name="Griggs A."/>
            <person name="Gujja S."/>
            <person name="Hansen M."/>
            <person name="Howarth C."/>
            <person name="Imamovic A."/>
            <person name="Ireland A."/>
            <person name="Larimer J."/>
            <person name="McCowan C."/>
            <person name="Murphy C."/>
            <person name="Pearson M."/>
            <person name="Poon T.W."/>
            <person name="Priest M."/>
            <person name="Roberts A."/>
            <person name="Saif S."/>
            <person name="Shea T."/>
            <person name="Sykes S."/>
            <person name="Wortman J."/>
            <person name="Nusbaum C."/>
            <person name="Birren B."/>
        </authorList>
    </citation>
    <scope>NUCLEOTIDE SEQUENCE</scope>
    <source>
        <strain evidence="8">54008</strain>
    </source>
</reference>
<keyword evidence="2" id="KW-0479">Metal-binding</keyword>
<gene>
    <name evidence="8" type="ORF">FOPG_17186</name>
</gene>
<evidence type="ECO:0000256" key="3">
    <source>
        <dbReference type="ARBA" id="ARBA00023015"/>
    </source>
</evidence>
<evidence type="ECO:0000256" key="1">
    <source>
        <dbReference type="ARBA" id="ARBA00004123"/>
    </source>
</evidence>
<dbReference type="Pfam" id="PF00172">
    <property type="entry name" value="Zn_clus"/>
    <property type="match status" value="1"/>
</dbReference>
<dbReference type="InterPro" id="IPR050815">
    <property type="entry name" value="TF_fung"/>
</dbReference>
<dbReference type="CDD" id="cd00067">
    <property type="entry name" value="GAL4"/>
    <property type="match status" value="1"/>
</dbReference>
<evidence type="ECO:0000256" key="4">
    <source>
        <dbReference type="ARBA" id="ARBA00023163"/>
    </source>
</evidence>
<comment type="subcellular location">
    <subcellularLocation>
        <location evidence="1">Nucleus</location>
    </subcellularLocation>
</comment>